<keyword evidence="8 9" id="KW-0472">Membrane</keyword>
<dbReference type="Ensembl" id="ENSPMGT00000002095.1">
    <property type="protein sequence ID" value="ENSPMGP00000001966.1"/>
    <property type="gene ID" value="ENSPMGG00000001774.1"/>
</dbReference>
<comment type="subcellular location">
    <subcellularLocation>
        <location evidence="1">Endoplasmic reticulum membrane</location>
        <topology evidence="1">Multi-pass membrane protein</topology>
    </subcellularLocation>
    <subcellularLocation>
        <location evidence="2">Lipid droplet</location>
    </subcellularLocation>
</comment>
<dbReference type="PANTHER" id="PTHR14275:SF0">
    <property type="entry name" value="LIPID DROPLET ASSEMBLY FACTOR 1"/>
    <property type="match status" value="1"/>
</dbReference>
<name>A0A3B3ZC61_9GOBI</name>
<feature type="transmembrane region" description="Helical" evidence="9">
    <location>
        <begin position="86"/>
        <end position="108"/>
    </location>
</feature>
<dbReference type="InterPro" id="IPR029709">
    <property type="entry name" value="LDAF1"/>
</dbReference>
<keyword evidence="11" id="KW-1185">Reference proteome</keyword>
<proteinExistence type="inferred from homology"/>
<sequence>FNKESMCDHSLNRNLWESEMDCNEVSRFLNSRLGQYLRQHPVFGLSMLLFTSMAVLPVGLFVVFALVTLVLSVVVFLLFVAGLTLLFTLSGLAFFSVVASVVFGTFYMTITNLYSSYYQHGATVANVFSLKILYQKIPLLMHFFFLISFSKAGQQLQKRRKLTPKTDLILGNWFLSFISLVSKYILCNMNSFKCILKTLIYSAYVCERTSEQCAMSVLRM</sequence>
<accession>A0A3B3ZC61</accession>
<evidence type="ECO:0000256" key="9">
    <source>
        <dbReference type="SAM" id="Phobius"/>
    </source>
</evidence>
<protein>
    <recommendedName>
        <fullName evidence="12">Transmembrane protein 159</fullName>
    </recommendedName>
</protein>
<evidence type="ECO:0000256" key="5">
    <source>
        <dbReference type="ARBA" id="ARBA00022692"/>
    </source>
</evidence>
<evidence type="ECO:0000256" key="2">
    <source>
        <dbReference type="ARBA" id="ARBA00004502"/>
    </source>
</evidence>
<comment type="similarity">
    <text evidence="3">Belongs to the LDAF1 family.</text>
</comment>
<evidence type="ECO:0000256" key="1">
    <source>
        <dbReference type="ARBA" id="ARBA00004477"/>
    </source>
</evidence>
<evidence type="ECO:0008006" key="12">
    <source>
        <dbReference type="Google" id="ProtNLM"/>
    </source>
</evidence>
<dbReference type="PANTHER" id="PTHR14275">
    <property type="entry name" value="PROMETHIN"/>
    <property type="match status" value="1"/>
</dbReference>
<keyword evidence="7 9" id="KW-1133">Transmembrane helix</keyword>
<dbReference type="STRING" id="409849.ENSPMGP00000001966"/>
<dbReference type="Proteomes" id="UP000261520">
    <property type="component" value="Unplaced"/>
</dbReference>
<evidence type="ECO:0000256" key="3">
    <source>
        <dbReference type="ARBA" id="ARBA00007618"/>
    </source>
</evidence>
<organism evidence="10 11">
    <name type="scientific">Periophthalmus magnuspinnatus</name>
    <dbReference type="NCBI Taxonomy" id="409849"/>
    <lineage>
        <taxon>Eukaryota</taxon>
        <taxon>Metazoa</taxon>
        <taxon>Chordata</taxon>
        <taxon>Craniata</taxon>
        <taxon>Vertebrata</taxon>
        <taxon>Euteleostomi</taxon>
        <taxon>Actinopterygii</taxon>
        <taxon>Neopterygii</taxon>
        <taxon>Teleostei</taxon>
        <taxon>Neoteleostei</taxon>
        <taxon>Acanthomorphata</taxon>
        <taxon>Gobiaria</taxon>
        <taxon>Gobiiformes</taxon>
        <taxon>Gobioidei</taxon>
        <taxon>Gobiidae</taxon>
        <taxon>Oxudercinae</taxon>
        <taxon>Periophthalmus</taxon>
    </lineage>
</organism>
<feature type="transmembrane region" description="Helical" evidence="9">
    <location>
        <begin position="54"/>
        <end position="79"/>
    </location>
</feature>
<reference evidence="10" key="1">
    <citation type="submission" date="2025-08" db="UniProtKB">
        <authorList>
            <consortium name="Ensembl"/>
        </authorList>
    </citation>
    <scope>IDENTIFICATION</scope>
</reference>
<keyword evidence="4" id="KW-0551">Lipid droplet</keyword>
<dbReference type="GO" id="GO:0005789">
    <property type="term" value="C:endoplasmic reticulum membrane"/>
    <property type="evidence" value="ECO:0007669"/>
    <property type="project" value="UniProtKB-SubCell"/>
</dbReference>
<keyword evidence="5 9" id="KW-0812">Transmembrane</keyword>
<evidence type="ECO:0000256" key="7">
    <source>
        <dbReference type="ARBA" id="ARBA00022989"/>
    </source>
</evidence>
<evidence type="ECO:0000256" key="6">
    <source>
        <dbReference type="ARBA" id="ARBA00022824"/>
    </source>
</evidence>
<reference evidence="10" key="2">
    <citation type="submission" date="2025-09" db="UniProtKB">
        <authorList>
            <consortium name="Ensembl"/>
        </authorList>
    </citation>
    <scope>IDENTIFICATION</scope>
</reference>
<feature type="transmembrane region" description="Helical" evidence="9">
    <location>
        <begin position="128"/>
        <end position="147"/>
    </location>
</feature>
<evidence type="ECO:0000256" key="4">
    <source>
        <dbReference type="ARBA" id="ARBA00022677"/>
    </source>
</evidence>
<dbReference type="AlphaFoldDB" id="A0A3B3ZC61"/>
<evidence type="ECO:0000313" key="10">
    <source>
        <dbReference type="Ensembl" id="ENSPMGP00000001966.1"/>
    </source>
</evidence>
<keyword evidence="6" id="KW-0256">Endoplasmic reticulum</keyword>
<dbReference type="Pfam" id="PF16015">
    <property type="entry name" value="Promethin"/>
    <property type="match status" value="1"/>
</dbReference>
<evidence type="ECO:0000313" key="11">
    <source>
        <dbReference type="Proteomes" id="UP000261520"/>
    </source>
</evidence>
<evidence type="ECO:0000256" key="8">
    <source>
        <dbReference type="ARBA" id="ARBA00023136"/>
    </source>
</evidence>
<dbReference type="GO" id="GO:0005811">
    <property type="term" value="C:lipid droplet"/>
    <property type="evidence" value="ECO:0007669"/>
    <property type="project" value="UniProtKB-SubCell"/>
</dbReference>
<feature type="transmembrane region" description="Helical" evidence="9">
    <location>
        <begin position="168"/>
        <end position="186"/>
    </location>
</feature>